<dbReference type="InterPro" id="IPR043519">
    <property type="entry name" value="NT_sf"/>
</dbReference>
<proteinExistence type="predicted"/>
<reference evidence="2" key="1">
    <citation type="journal article" date="2020" name="mSystems">
        <title>Genome- and Community-Level Interaction Insights into Carbon Utilization and Element Cycling Functions of Hydrothermarchaeota in Hydrothermal Sediment.</title>
        <authorList>
            <person name="Zhou Z."/>
            <person name="Liu Y."/>
            <person name="Xu W."/>
            <person name="Pan J."/>
            <person name="Luo Z.H."/>
            <person name="Li M."/>
        </authorList>
    </citation>
    <scope>NUCLEOTIDE SEQUENCE [LARGE SCALE GENOMIC DNA]</scope>
    <source>
        <strain evidence="2">SpSt-456</strain>
    </source>
</reference>
<dbReference type="Gene3D" id="3.30.460.10">
    <property type="entry name" value="Beta Polymerase, domain 2"/>
    <property type="match status" value="1"/>
</dbReference>
<dbReference type="PIRSF" id="PIRSF020217">
    <property type="entry name" value="UCP020217"/>
    <property type="match status" value="1"/>
</dbReference>
<dbReference type="GO" id="GO:0016740">
    <property type="term" value="F:transferase activity"/>
    <property type="evidence" value="ECO:0007669"/>
    <property type="project" value="UniProtKB-KW"/>
</dbReference>
<dbReference type="SUPFAM" id="SSF81301">
    <property type="entry name" value="Nucleotidyltransferase"/>
    <property type="match status" value="1"/>
</dbReference>
<organism evidence="2">
    <name type="scientific">Desulfacinum infernum</name>
    <dbReference type="NCBI Taxonomy" id="35837"/>
    <lineage>
        <taxon>Bacteria</taxon>
        <taxon>Pseudomonadati</taxon>
        <taxon>Thermodesulfobacteriota</taxon>
        <taxon>Syntrophobacteria</taxon>
        <taxon>Syntrophobacterales</taxon>
        <taxon>Syntrophobacteraceae</taxon>
        <taxon>Desulfacinum</taxon>
    </lineage>
</organism>
<keyword evidence="2" id="KW-0808">Transferase</keyword>
<comment type="caution">
    <text evidence="2">The sequence shown here is derived from an EMBL/GenBank/DDBJ whole genome shotgun (WGS) entry which is preliminary data.</text>
</comment>
<dbReference type="Pfam" id="PF18765">
    <property type="entry name" value="Polbeta"/>
    <property type="match status" value="1"/>
</dbReference>
<dbReference type="EMBL" id="DSTK01000040">
    <property type="protein sequence ID" value="HFK98498.1"/>
    <property type="molecule type" value="Genomic_DNA"/>
</dbReference>
<sequence>MGFEVIASVYRKKAEHRERLRKDKLRRTLEALKKLSNDVPFEEVYVFGSITHPGRFTEHSDIDLAFKNLPKDALLSVTGMLSDALERDVNVCRLEELPFQDKVLKEGVRWRKGSEY</sequence>
<name>A0A832EKU5_9BACT</name>
<protein>
    <submittedName>
        <fullName evidence="2">Nucleotidyltransferase domain-containing protein</fullName>
    </submittedName>
</protein>
<feature type="domain" description="Polymerase beta nucleotidyltransferase" evidence="1">
    <location>
        <begin position="35"/>
        <end position="108"/>
    </location>
</feature>
<gene>
    <name evidence="2" type="ORF">ENS06_14390</name>
</gene>
<evidence type="ECO:0000259" key="1">
    <source>
        <dbReference type="Pfam" id="PF18765"/>
    </source>
</evidence>
<dbReference type="InterPro" id="IPR041633">
    <property type="entry name" value="Polbeta"/>
</dbReference>
<dbReference type="InterPro" id="IPR024700">
    <property type="entry name" value="UCP020217"/>
</dbReference>
<dbReference type="CDD" id="cd05403">
    <property type="entry name" value="NT_KNTase_like"/>
    <property type="match status" value="1"/>
</dbReference>
<dbReference type="AlphaFoldDB" id="A0A832EKU5"/>
<evidence type="ECO:0000313" key="2">
    <source>
        <dbReference type="EMBL" id="HFK98498.1"/>
    </source>
</evidence>
<accession>A0A832EKU5</accession>